<evidence type="ECO:0000313" key="2">
    <source>
        <dbReference type="Proteomes" id="UP000580043"/>
    </source>
</evidence>
<keyword evidence="2" id="KW-1185">Reference proteome</keyword>
<dbReference type="EMBL" id="JABBGA010000009">
    <property type="protein sequence ID" value="NML26658.1"/>
    <property type="molecule type" value="Genomic_DNA"/>
</dbReference>
<dbReference type="RefSeq" id="WP_169146198.1">
    <property type="nucleotide sequence ID" value="NZ_JABBGA010000009.1"/>
</dbReference>
<reference evidence="1 2" key="1">
    <citation type="submission" date="2020-04" db="EMBL/GenBank/DDBJ databases">
        <title>Zoogloea sp. G-4-1-14 isolated from soil.</title>
        <authorList>
            <person name="Dahal R.H."/>
        </authorList>
    </citation>
    <scope>NUCLEOTIDE SEQUENCE [LARGE SCALE GENOMIC DNA]</scope>
    <source>
        <strain evidence="1 2">G-4-1-14</strain>
    </source>
</reference>
<proteinExistence type="predicted"/>
<dbReference type="AlphaFoldDB" id="A0A848G366"/>
<comment type="caution">
    <text evidence="1">The sequence shown here is derived from an EMBL/GenBank/DDBJ whole genome shotgun (WGS) entry which is preliminary data.</text>
</comment>
<name>A0A848G366_9RHOO</name>
<accession>A0A848G366</accession>
<dbReference type="Proteomes" id="UP000580043">
    <property type="component" value="Unassembled WGS sequence"/>
</dbReference>
<evidence type="ECO:0000313" key="1">
    <source>
        <dbReference type="EMBL" id="NML26658.1"/>
    </source>
</evidence>
<organism evidence="1 2">
    <name type="scientific">Zoogloea dura</name>
    <dbReference type="NCBI Taxonomy" id="2728840"/>
    <lineage>
        <taxon>Bacteria</taxon>
        <taxon>Pseudomonadati</taxon>
        <taxon>Pseudomonadota</taxon>
        <taxon>Betaproteobacteria</taxon>
        <taxon>Rhodocyclales</taxon>
        <taxon>Zoogloeaceae</taxon>
        <taxon>Zoogloea</taxon>
    </lineage>
</organism>
<gene>
    <name evidence="1" type="ORF">HHL15_12960</name>
</gene>
<protein>
    <submittedName>
        <fullName evidence="1">Uncharacterized protein</fullName>
    </submittedName>
</protein>
<sequence length="412" mass="44511">MKRLFAGLLAGLMLLLAAVTLLAFRAVQDEPLVTGDAPLSAEDLSRAKDLIRRNDPRRLVRDERREARIAARDVETLVRLAARRGRSTVVLEDGIADLRYTTAVPPSPLGRYLNLWARVVVGADGVEFQKVRIGSIPVPGALFRAALLYGARHSQLAPDLALLGKTIDQVAITPGELRLRYTWQPELLDSARAHALTHDEKAGLARAHLRLVARMDSLPARPRTPLAELLAPLLQDPGQTGGEALGQAYRNILLVAAFHVSGRNIAQLIPEAREWPQPRPTTLILRGREDLAQHFLVSAALAAWAGEPLAQAIGIGKEVDDSRGGSGFSFVDLAADKAGTRLGELAARDPERLAAAVAAGLSDSALLPPIHGLPESMQNAEFQRRFGGVGGPAYTRLSDEIDRRIAALALFR</sequence>